<sequence>MNLFDRVNNIAEKIAEQGVKKTKVVDQQNEKEVFLPMTKSTILPSPNVILRSALFGIMKKDNRKYEENVLKATFKGYTVKYTGKQLDQSDLDVWLECLQRCQSTPLGHTVRFKPNDFLKSIKRQNGKSDYVWLKISLLRLKTNALEVSDGKYTYIGSLIDVMYRDEETGENCLVLNPKIVSCFGDAGWTGIKKEIRLKLKGKPLTLWLHAFYCSHNKPLPIKVTTLKELCGSTSTVKDFKQKLKRSLLKLSSVTEWQCSIDENDKVIIKK</sequence>
<dbReference type="RefSeq" id="WP_280628304.1">
    <property type="nucleotide sequence ID" value="NZ_CP123492.1"/>
</dbReference>
<evidence type="ECO:0000313" key="1">
    <source>
        <dbReference type="EMBL" id="WGL93865.1"/>
    </source>
</evidence>
<name>A0AA95GCW6_9GAMM</name>
<evidence type="ECO:0000313" key="2">
    <source>
        <dbReference type="Proteomes" id="UP001177597"/>
    </source>
</evidence>
<geneLocation type="plasmid" evidence="1 2">
    <name>paIh2</name>
</geneLocation>
<dbReference type="AlphaFoldDB" id="A0AA95GCW6"/>
<accession>A0AA95GCW6</accession>
<keyword evidence="1" id="KW-0614">Plasmid</keyword>
<protein>
    <submittedName>
        <fullName evidence="1">Plasmid replication initiator TrfA</fullName>
    </submittedName>
</protein>
<dbReference type="InterPro" id="IPR010751">
    <property type="entry name" value="TrfA"/>
</dbReference>
<proteinExistence type="predicted"/>
<dbReference type="EMBL" id="CP123492">
    <property type="protein sequence ID" value="WGL93865.1"/>
    <property type="molecule type" value="Genomic_DNA"/>
</dbReference>
<organism evidence="1 2">
    <name type="scientific">Arsenophonus nasoniae</name>
    <name type="common">son-killer infecting Nasonia vitripennis</name>
    <dbReference type="NCBI Taxonomy" id="638"/>
    <lineage>
        <taxon>Bacteria</taxon>
        <taxon>Pseudomonadati</taxon>
        <taxon>Pseudomonadota</taxon>
        <taxon>Gammaproteobacteria</taxon>
        <taxon>Enterobacterales</taxon>
        <taxon>Morganellaceae</taxon>
        <taxon>Arsenophonus</taxon>
    </lineage>
</organism>
<gene>
    <name evidence="1" type="primary">trfA</name>
    <name evidence="1" type="ORF">QE207_00875</name>
</gene>
<dbReference type="Proteomes" id="UP001177597">
    <property type="component" value="Plasmid paIh2"/>
</dbReference>
<reference evidence="1" key="1">
    <citation type="submission" date="2023-04" db="EMBL/GenBank/DDBJ databases">
        <title>Genome dynamics across the evolutionary transition to endosymbiosis.</title>
        <authorList>
            <person name="Siozios S."/>
            <person name="Nadal-Jimenez P."/>
            <person name="Azagi T."/>
            <person name="Sprong H."/>
            <person name="Frost C.L."/>
            <person name="Parratt S.R."/>
            <person name="Taylor G."/>
            <person name="Brettell L."/>
            <person name="Lew K.C."/>
            <person name="Croft L."/>
            <person name="King K.C."/>
            <person name="Brockhurst M.A."/>
            <person name="Hypsa V."/>
            <person name="Novakova E."/>
            <person name="Darby A.C."/>
            <person name="Hurst G.D.D."/>
        </authorList>
    </citation>
    <scope>NUCLEOTIDE SEQUENCE</scope>
    <source>
        <strain evidence="1">AIh</strain>
        <plasmid evidence="1">paIh2</plasmid>
    </source>
</reference>
<dbReference type="Pfam" id="PF07042">
    <property type="entry name" value="TrfA"/>
    <property type="match status" value="1"/>
</dbReference>